<feature type="coiled-coil region" evidence="3">
    <location>
        <begin position="432"/>
        <end position="462"/>
    </location>
</feature>
<feature type="domain" description="Integrase catalytic" evidence="5">
    <location>
        <begin position="1084"/>
        <end position="1173"/>
    </location>
</feature>
<dbReference type="GO" id="GO:0008270">
    <property type="term" value="F:zinc ion binding"/>
    <property type="evidence" value="ECO:0007669"/>
    <property type="project" value="InterPro"/>
</dbReference>
<proteinExistence type="predicted"/>
<dbReference type="PROSITE" id="PS50994">
    <property type="entry name" value="INTEGRASE"/>
    <property type="match status" value="1"/>
</dbReference>
<dbReference type="InterPro" id="IPR036397">
    <property type="entry name" value="RNaseH_sf"/>
</dbReference>
<dbReference type="InterPro" id="IPR013103">
    <property type="entry name" value="RVT_2"/>
</dbReference>
<dbReference type="SUPFAM" id="SSF57756">
    <property type="entry name" value="Retrovirus zinc finger-like domains"/>
    <property type="match status" value="1"/>
</dbReference>
<evidence type="ECO:0000256" key="2">
    <source>
        <dbReference type="ARBA" id="ARBA00022801"/>
    </source>
</evidence>
<dbReference type="InterPro" id="IPR001584">
    <property type="entry name" value="Integrase_cat-core"/>
</dbReference>
<dbReference type="InterPro" id="IPR036875">
    <property type="entry name" value="Znf_CCHC_sf"/>
</dbReference>
<feature type="compositionally biased region" description="Acidic residues" evidence="4">
    <location>
        <begin position="392"/>
        <end position="404"/>
    </location>
</feature>
<evidence type="ECO:0000256" key="4">
    <source>
        <dbReference type="SAM" id="MobiDB-lite"/>
    </source>
</evidence>
<dbReference type="Gene3D" id="3.30.420.10">
    <property type="entry name" value="Ribonuclease H-like superfamily/Ribonuclease H"/>
    <property type="match status" value="1"/>
</dbReference>
<dbReference type="InterPro" id="IPR012337">
    <property type="entry name" value="RNaseH-like_sf"/>
</dbReference>
<dbReference type="Pfam" id="PF00665">
    <property type="entry name" value="rve"/>
    <property type="match status" value="1"/>
</dbReference>
<dbReference type="GO" id="GO:0016787">
    <property type="term" value="F:hydrolase activity"/>
    <property type="evidence" value="ECO:0007669"/>
    <property type="project" value="UniProtKB-KW"/>
</dbReference>
<keyword evidence="3" id="KW-0175">Coiled coil</keyword>
<name>A0A6L2NU69_TANCI</name>
<dbReference type="Pfam" id="PF07727">
    <property type="entry name" value="RVT_2"/>
    <property type="match status" value="2"/>
</dbReference>
<dbReference type="SUPFAM" id="SSF53098">
    <property type="entry name" value="Ribonuclease H-like"/>
    <property type="match status" value="1"/>
</dbReference>
<protein>
    <submittedName>
        <fullName evidence="6">Uncharacterized mitochondrial protein AtMg00810-like</fullName>
    </submittedName>
</protein>
<dbReference type="GO" id="GO:0015074">
    <property type="term" value="P:DNA integration"/>
    <property type="evidence" value="ECO:0007669"/>
    <property type="project" value="InterPro"/>
</dbReference>
<sequence>MEHYLEHIDYPIWEVIQKGNAHVQVSTDIHGQIRVLPPKTVEEILARERERKARTTLLMAIPEDHLAKFHKITNAKEMSLPSSWSHVSLIMRTKPGVETLSFDDLYNNLRVFEFDVKGSTGSSSSTPNMTFVSSDNTSSTNKVNTAYGVSTSSAHNSQREGSSSYIDELMYSFFANQSTGLKLDHEDLKQLDEFDLEEMDLKWQVAMISMRLKKFYKKTGRKLHFDAKEPVVFDKNKVECFNCHNTGNFARECRSKGSQENDKEDYALMAFNSSNSGSDTEQKMKKIKAELKTKLENFQNSSKGLSKLLNSQMSAKDKSGLGDIEDSPVNDRFLKVKGMHAVSPPMTGFYMPPKSNFGIDESKFTYGPKQSKNVESKPKAVSEPKVWSDAPINEEYESDSDDECCSTTKNGDEKLNEDASSNTNKEPVDQEDQAFLEELEKLKRQEKEANDADKTLRKTFAQNTKDLLLQAGAARASSTNYVNTINTPVNTASTPVKTASLSRNVNAVGPSSPNLLTYANQDDCYIPSLEDIYAVPNDGIFTSASYDAKGAVADFINLESSMNIEPKKISQALEEESWVDAMQEELLQFKTQQGHRQEEGIDNDEVFALVVRLEAIRIFLASSSYIGFIVYHMDVKSTFLYGKIDKEVYVSQPPGFIDPKFPKKNRFQMSSMGELTFFLGLQVKQKEDGIFISQDKYVTEILKKFNFMSMKTASTPIETKKPLVKDAEAADVDVHLYRSMIGSLMCLTASRPDIMYAVYACSRFLVTPKTSHLQAVNRIFRYHKCQPKLGLWYPRESAFDLEAYLDSDYAGANLDRKSTTGEAEYVAAANYCGQVLWIQNQMHHFIRDAYEKKLIQVLKIHTDENVVVLLTKAFDVSRENVNTVRSTISTVSQQEDKKAKTGLNIEEGNFNKLDDLVGKGADYAMNKGRSTDKIKVLNAEAEGVSVVGETLSTAIVFSRNPQQDLQEKGVIDSRCSRHMTGNMSYLPDYEEIDRGYVAFGGNPKGGKITGKGGLTCLFPKATSDESKLWHRRLGHLNFKTMIKLVKGNLVRGLPSKIFKNNQDCVACQKGKQHRAFCKTKTENSISLPLHLFHMDLFGPTFVKSLMKKMYCLAVTDDFSRFTWVFFLASKDETIAILKTFITGIENQVDHKLKVIRSDNRTEFKNREMNQFCEMKDHLRKFDGKADEGFFVGYSLHSKTFIVFNNRTRIMEENLHVRFSENTPIITGRGPKWLFDIDALTKSMNYKPVVAGNHANGNVEKLDNVNSTNNVNAAGTNRVNVVGTNTNNELLFDLEMPELEDINTFNFSNEDEDNGAEADMNNLDTTIQVSPTPTIRIYKDYPLDQVIGDLHSTTQTRNMSNNLEEHGFVSTINQRTNHKDLQNCLFACFLSQKEPKKVIHALKDLSWIEAMLEELLQFKLQEV</sequence>
<dbReference type="InterPro" id="IPR039537">
    <property type="entry name" value="Retrotran_Ty1/copia-like"/>
</dbReference>
<dbReference type="EMBL" id="BKCJ010010014">
    <property type="protein sequence ID" value="GEU89683.1"/>
    <property type="molecule type" value="Genomic_DNA"/>
</dbReference>
<evidence type="ECO:0000313" key="6">
    <source>
        <dbReference type="EMBL" id="GEU89683.1"/>
    </source>
</evidence>
<dbReference type="Pfam" id="PF25597">
    <property type="entry name" value="SH3_retrovirus"/>
    <property type="match status" value="1"/>
</dbReference>
<evidence type="ECO:0000256" key="1">
    <source>
        <dbReference type="ARBA" id="ARBA00022723"/>
    </source>
</evidence>
<feature type="compositionally biased region" description="Basic and acidic residues" evidence="4">
    <location>
        <begin position="372"/>
        <end position="382"/>
    </location>
</feature>
<evidence type="ECO:0000256" key="3">
    <source>
        <dbReference type="SAM" id="Coils"/>
    </source>
</evidence>
<reference evidence="6" key="1">
    <citation type="journal article" date="2019" name="Sci. Rep.">
        <title>Draft genome of Tanacetum cinerariifolium, the natural source of mosquito coil.</title>
        <authorList>
            <person name="Yamashiro T."/>
            <person name="Shiraishi A."/>
            <person name="Satake H."/>
            <person name="Nakayama K."/>
        </authorList>
    </citation>
    <scope>NUCLEOTIDE SEQUENCE</scope>
</reference>
<keyword evidence="2" id="KW-0378">Hydrolase</keyword>
<gene>
    <name evidence="6" type="ORF">Tci_061661</name>
</gene>
<feature type="region of interest" description="Disordered" evidence="4">
    <location>
        <begin position="361"/>
        <end position="431"/>
    </location>
</feature>
<comment type="caution">
    <text evidence="6">The sequence shown here is derived from an EMBL/GenBank/DDBJ whole genome shotgun (WGS) entry which is preliminary data.</text>
</comment>
<dbReference type="InterPro" id="IPR057670">
    <property type="entry name" value="SH3_retrovirus"/>
</dbReference>
<dbReference type="GO" id="GO:0003676">
    <property type="term" value="F:nucleic acid binding"/>
    <property type="evidence" value="ECO:0007669"/>
    <property type="project" value="InterPro"/>
</dbReference>
<dbReference type="PANTHER" id="PTHR42648:SF32">
    <property type="entry name" value="RIBONUCLEASE H-LIKE DOMAIN, GAG-PRE-INTEGRASE DOMAIN PROTEIN-RELATED"/>
    <property type="match status" value="1"/>
</dbReference>
<organism evidence="6">
    <name type="scientific">Tanacetum cinerariifolium</name>
    <name type="common">Dalmatian daisy</name>
    <name type="synonym">Chrysanthemum cinerariifolium</name>
    <dbReference type="NCBI Taxonomy" id="118510"/>
    <lineage>
        <taxon>Eukaryota</taxon>
        <taxon>Viridiplantae</taxon>
        <taxon>Streptophyta</taxon>
        <taxon>Embryophyta</taxon>
        <taxon>Tracheophyta</taxon>
        <taxon>Spermatophyta</taxon>
        <taxon>Magnoliopsida</taxon>
        <taxon>eudicotyledons</taxon>
        <taxon>Gunneridae</taxon>
        <taxon>Pentapetalae</taxon>
        <taxon>asterids</taxon>
        <taxon>campanulids</taxon>
        <taxon>Asterales</taxon>
        <taxon>Asteraceae</taxon>
        <taxon>Asteroideae</taxon>
        <taxon>Anthemideae</taxon>
        <taxon>Anthemidinae</taxon>
        <taxon>Tanacetum</taxon>
    </lineage>
</organism>
<keyword evidence="1" id="KW-0479">Metal-binding</keyword>
<dbReference type="InterPro" id="IPR025724">
    <property type="entry name" value="GAG-pre-integrase_dom"/>
</dbReference>
<evidence type="ECO:0000259" key="5">
    <source>
        <dbReference type="PROSITE" id="PS50994"/>
    </source>
</evidence>
<dbReference type="PANTHER" id="PTHR42648">
    <property type="entry name" value="TRANSPOSASE, PUTATIVE-RELATED"/>
    <property type="match status" value="1"/>
</dbReference>
<accession>A0A6L2NU69</accession>
<dbReference type="Pfam" id="PF13976">
    <property type="entry name" value="gag_pre-integrs"/>
    <property type="match status" value="1"/>
</dbReference>